<dbReference type="PROSITE" id="PS51740">
    <property type="entry name" value="SPOVT_ABRB"/>
    <property type="match status" value="1"/>
</dbReference>
<dbReference type="InterPro" id="IPR037914">
    <property type="entry name" value="SpoVT-AbrB_sf"/>
</dbReference>
<proteinExistence type="predicted"/>
<dbReference type="STRING" id="415426.Hbut_0332"/>
<protein>
    <submittedName>
        <fullName evidence="2">Transcriptional regulator</fullName>
    </submittedName>
</protein>
<dbReference type="SMART" id="SM00966">
    <property type="entry name" value="SpoVT_AbrB"/>
    <property type="match status" value="1"/>
</dbReference>
<dbReference type="HOGENOM" id="CLU_2550412_0_0_2"/>
<evidence type="ECO:0000259" key="1">
    <source>
        <dbReference type="PROSITE" id="PS51740"/>
    </source>
</evidence>
<evidence type="ECO:0000313" key="3">
    <source>
        <dbReference type="Proteomes" id="UP000002593"/>
    </source>
</evidence>
<dbReference type="PANTHER" id="PTHR34860:SF6">
    <property type="entry name" value="REPRESSOR-LIKE PROTEIN SSO7C3"/>
    <property type="match status" value="1"/>
</dbReference>
<feature type="domain" description="SpoVT-AbrB" evidence="1">
    <location>
        <begin position="2"/>
        <end position="47"/>
    </location>
</feature>
<dbReference type="EnsemblBacteria" id="ABM80204">
    <property type="protein sequence ID" value="ABM80204"/>
    <property type="gene ID" value="Hbut_0332"/>
</dbReference>
<dbReference type="OrthoDB" id="30861at2157"/>
<reference evidence="2 3" key="1">
    <citation type="journal article" date="2007" name="Archaea">
        <title>The genome of Hyperthermus butylicus: a sulfur-reducing, peptide fermenting, neutrophilic Crenarchaeote growing up to 108 degrees C.</title>
        <authorList>
            <person name="Brugger K."/>
            <person name="Chen L."/>
            <person name="Stark M."/>
            <person name="Zibat A."/>
            <person name="Redder P."/>
            <person name="Ruepp A."/>
            <person name="Awayez M."/>
            <person name="She Q."/>
            <person name="Garrett R.A."/>
            <person name="Klenk H.P."/>
        </authorList>
    </citation>
    <scope>NUCLEOTIDE SEQUENCE [LARGE SCALE GENOMIC DNA]</scope>
    <source>
        <strain evidence="3">DSM 5456 / JCM 9403 / PLM1-5</strain>
    </source>
</reference>
<gene>
    <name evidence="2" type="ordered locus">Hbut_0332</name>
</gene>
<dbReference type="InterPro" id="IPR052975">
    <property type="entry name" value="Repressor-like_regulatory"/>
</dbReference>
<dbReference type="Proteomes" id="UP000002593">
    <property type="component" value="Chromosome"/>
</dbReference>
<dbReference type="KEGG" id="hbu:Hbut_0332"/>
<sequence length="74" mass="8858">MHFLVKVGRKGQITLPKEARDMLAIRENDYLVLRVEDGRIVIEKPEIPEPGEPVGEEEYKRLIEELEEMRRKWR</sequence>
<keyword evidence="3" id="KW-1185">Reference proteome</keyword>
<dbReference type="eggNOG" id="arCOG00815">
    <property type="taxonomic scope" value="Archaea"/>
</dbReference>
<dbReference type="GO" id="GO:0003677">
    <property type="term" value="F:DNA binding"/>
    <property type="evidence" value="ECO:0007669"/>
    <property type="project" value="InterPro"/>
</dbReference>
<dbReference type="AlphaFoldDB" id="A2BJP3"/>
<dbReference type="RefSeq" id="WP_011821522.1">
    <property type="nucleotide sequence ID" value="NC_008818.1"/>
</dbReference>
<name>A2BJP3_HYPBU</name>
<dbReference type="EMBL" id="CP000493">
    <property type="protein sequence ID" value="ABM80204.1"/>
    <property type="molecule type" value="Genomic_DNA"/>
</dbReference>
<dbReference type="InterPro" id="IPR007159">
    <property type="entry name" value="SpoVT-AbrB_dom"/>
</dbReference>
<dbReference type="SUPFAM" id="SSF89447">
    <property type="entry name" value="AbrB/MazE/MraZ-like"/>
    <property type="match status" value="1"/>
</dbReference>
<accession>A2BJP3</accession>
<organism evidence="2 3">
    <name type="scientific">Hyperthermus butylicus (strain DSM 5456 / JCM 9403 / PLM1-5)</name>
    <dbReference type="NCBI Taxonomy" id="415426"/>
    <lineage>
        <taxon>Archaea</taxon>
        <taxon>Thermoproteota</taxon>
        <taxon>Thermoprotei</taxon>
        <taxon>Desulfurococcales</taxon>
        <taxon>Pyrodictiaceae</taxon>
        <taxon>Hyperthermus</taxon>
    </lineage>
</organism>
<evidence type="ECO:0000313" key="2">
    <source>
        <dbReference type="EMBL" id="ABM80204.1"/>
    </source>
</evidence>
<dbReference type="NCBIfam" id="TIGR01439">
    <property type="entry name" value="lp_hng_hel_AbrB"/>
    <property type="match status" value="1"/>
</dbReference>
<dbReference type="PANTHER" id="PTHR34860">
    <property type="entry name" value="REPRESSOR-LIKE PROTEIN SSO7C3"/>
    <property type="match status" value="1"/>
</dbReference>
<dbReference type="GeneID" id="4781558"/>
<dbReference type="Pfam" id="PF04014">
    <property type="entry name" value="MazE_antitoxin"/>
    <property type="match status" value="1"/>
</dbReference>
<dbReference type="Gene3D" id="2.10.260.10">
    <property type="match status" value="1"/>
</dbReference>